<comment type="caution">
    <text evidence="8">The sequence shown here is derived from an EMBL/GenBank/DDBJ whole genome shotgun (WGS) entry which is preliminary data.</text>
</comment>
<keyword evidence="3 6" id="KW-0378">Hydrolase</keyword>
<keyword evidence="5 6" id="KW-0482">Metalloprotease</keyword>
<comment type="similarity">
    <text evidence="6">Belongs to the peptidase M3 family.</text>
</comment>
<dbReference type="Gene3D" id="1.10.1370.30">
    <property type="match status" value="1"/>
</dbReference>
<proteinExistence type="inferred from homology"/>
<dbReference type="Proteomes" id="UP000823935">
    <property type="component" value="Unassembled WGS sequence"/>
</dbReference>
<organism evidence="8 9">
    <name type="scientific">Candidatus Limivivens intestinipullorum</name>
    <dbReference type="NCBI Taxonomy" id="2840858"/>
    <lineage>
        <taxon>Bacteria</taxon>
        <taxon>Bacillati</taxon>
        <taxon>Bacillota</taxon>
        <taxon>Clostridia</taxon>
        <taxon>Lachnospirales</taxon>
        <taxon>Lachnospiraceae</taxon>
        <taxon>Lachnospiraceae incertae sedis</taxon>
        <taxon>Candidatus Limivivens</taxon>
    </lineage>
</organism>
<dbReference type="AlphaFoldDB" id="A0A9D1EVX5"/>
<dbReference type="GO" id="GO:0006508">
    <property type="term" value="P:proteolysis"/>
    <property type="evidence" value="ECO:0007669"/>
    <property type="project" value="UniProtKB-KW"/>
</dbReference>
<keyword evidence="2 6" id="KW-0479">Metal-binding</keyword>
<name>A0A9D1EVX5_9FIRM</name>
<protein>
    <submittedName>
        <fullName evidence="8">M3 family oligoendopeptidase</fullName>
    </submittedName>
</protein>
<keyword evidence="4 6" id="KW-0862">Zinc</keyword>
<dbReference type="InterPro" id="IPR001567">
    <property type="entry name" value="Pept_M3A_M3B_dom"/>
</dbReference>
<accession>A0A9D1EVX5</accession>
<dbReference type="CDD" id="cd09606">
    <property type="entry name" value="M3B_PepF"/>
    <property type="match status" value="1"/>
</dbReference>
<evidence type="ECO:0000313" key="9">
    <source>
        <dbReference type="Proteomes" id="UP000823935"/>
    </source>
</evidence>
<dbReference type="Pfam" id="PF01432">
    <property type="entry name" value="Peptidase_M3"/>
    <property type="match status" value="1"/>
</dbReference>
<feature type="domain" description="Peptidase M3A/M3B catalytic" evidence="7">
    <location>
        <begin position="167"/>
        <end position="536"/>
    </location>
</feature>
<evidence type="ECO:0000313" key="8">
    <source>
        <dbReference type="EMBL" id="HIS32963.1"/>
    </source>
</evidence>
<reference evidence="8" key="2">
    <citation type="journal article" date="2021" name="PeerJ">
        <title>Extensive microbial diversity within the chicken gut microbiome revealed by metagenomics and culture.</title>
        <authorList>
            <person name="Gilroy R."/>
            <person name="Ravi A."/>
            <person name="Getino M."/>
            <person name="Pursley I."/>
            <person name="Horton D.L."/>
            <person name="Alikhan N.F."/>
            <person name="Baker D."/>
            <person name="Gharbi K."/>
            <person name="Hall N."/>
            <person name="Watson M."/>
            <person name="Adriaenssens E.M."/>
            <person name="Foster-Nyarko E."/>
            <person name="Jarju S."/>
            <person name="Secka A."/>
            <person name="Antonio M."/>
            <person name="Oren A."/>
            <person name="Chaudhuri R.R."/>
            <person name="La Ragione R."/>
            <person name="Hildebrand F."/>
            <person name="Pallen M.J."/>
        </authorList>
    </citation>
    <scope>NUCLEOTIDE SEQUENCE</scope>
    <source>
        <strain evidence="8">CHK190-19873</strain>
    </source>
</reference>
<dbReference type="InterPro" id="IPR011976">
    <property type="entry name" value="Pept_M3B_oligopep-rel"/>
</dbReference>
<evidence type="ECO:0000256" key="5">
    <source>
        <dbReference type="ARBA" id="ARBA00023049"/>
    </source>
</evidence>
<sequence length="567" mass="66326">MQVFSEMAYERPDMEETLRFIEDSARKAAGADSYEKAREIFLELLEKLRHVSTMETIASIRNTADMTDVFYEKEMEYFHAGNPRLEIAREAFYKVLLESPFLPDFQKEFGEIYFKRMENAGRLTSEKNVELQVEESRLSQQYAKISATCTAKFHGETLNFYGLLKKMQDTDRGVRREAFAAWADLYASVSGQLDEIYSRLIEVRCAMAENLGFSDYVDMAYQKRERFDYGKEDTARFREQIRRFVVPVCQKLFEEQRRRLGLSKLCYYDEALIYPEGNVEPQGTEEEMIAKAGQMYREMSPQTGEFFDFMRRYQLFDLTTRPGKQPGGYCTFLEEEKAPFIFSNFNGTSADVDVLTHEAGHAFEAYTASRQIPLTEQAFSTAEIDEIHSMSMEFFAYPWMNLFFGEKADKYIYAHAADALRVIPYMACVDEFQHRVYQQRLTNPDERYRTWRELEKIYLPWREYDGCEFLEKGGFWMQKQHIFLYPFYYIDYALAQMGAFEYLARMQKNRTAAWEDYLRLCRAGGSRGYFELLKIGNLSNPFAGGTVEDIMKGVEAFLGQAAVRAGM</sequence>
<evidence type="ECO:0000256" key="4">
    <source>
        <dbReference type="ARBA" id="ARBA00022833"/>
    </source>
</evidence>
<dbReference type="NCBIfam" id="TIGR02289">
    <property type="entry name" value="M3_not_pepF"/>
    <property type="match status" value="1"/>
</dbReference>
<evidence type="ECO:0000256" key="6">
    <source>
        <dbReference type="RuleBase" id="RU003435"/>
    </source>
</evidence>
<dbReference type="GO" id="GO:0004222">
    <property type="term" value="F:metalloendopeptidase activity"/>
    <property type="evidence" value="ECO:0007669"/>
    <property type="project" value="InterPro"/>
</dbReference>
<dbReference type="GO" id="GO:0046872">
    <property type="term" value="F:metal ion binding"/>
    <property type="evidence" value="ECO:0007669"/>
    <property type="project" value="UniProtKB-UniRule"/>
</dbReference>
<gene>
    <name evidence="8" type="ORF">IAB44_15665</name>
</gene>
<keyword evidence="1 6" id="KW-0645">Protease</keyword>
<dbReference type="SUPFAM" id="SSF55486">
    <property type="entry name" value="Metalloproteases ('zincins'), catalytic domain"/>
    <property type="match status" value="1"/>
</dbReference>
<evidence type="ECO:0000256" key="1">
    <source>
        <dbReference type="ARBA" id="ARBA00022670"/>
    </source>
</evidence>
<evidence type="ECO:0000256" key="3">
    <source>
        <dbReference type="ARBA" id="ARBA00022801"/>
    </source>
</evidence>
<reference evidence="8" key="1">
    <citation type="submission" date="2020-10" db="EMBL/GenBank/DDBJ databases">
        <authorList>
            <person name="Gilroy R."/>
        </authorList>
    </citation>
    <scope>NUCLEOTIDE SEQUENCE</scope>
    <source>
        <strain evidence="8">CHK190-19873</strain>
    </source>
</reference>
<dbReference type="EMBL" id="DVIQ01000109">
    <property type="protein sequence ID" value="HIS32963.1"/>
    <property type="molecule type" value="Genomic_DNA"/>
</dbReference>
<evidence type="ECO:0000259" key="7">
    <source>
        <dbReference type="Pfam" id="PF01432"/>
    </source>
</evidence>
<evidence type="ECO:0000256" key="2">
    <source>
        <dbReference type="ARBA" id="ARBA00022723"/>
    </source>
</evidence>
<comment type="cofactor">
    <cofactor evidence="6">
        <name>Zn(2+)</name>
        <dbReference type="ChEBI" id="CHEBI:29105"/>
    </cofactor>
    <text evidence="6">Binds 1 zinc ion.</text>
</comment>